<keyword evidence="9" id="KW-1185">Reference proteome</keyword>
<evidence type="ECO:0000256" key="1">
    <source>
        <dbReference type="ARBA" id="ARBA00010641"/>
    </source>
</evidence>
<dbReference type="NCBIfam" id="TIGR02937">
    <property type="entry name" value="sigma70-ECF"/>
    <property type="match status" value="1"/>
</dbReference>
<dbReference type="GO" id="GO:0016987">
    <property type="term" value="F:sigma factor activity"/>
    <property type="evidence" value="ECO:0007669"/>
    <property type="project" value="UniProtKB-KW"/>
</dbReference>
<keyword evidence="4" id="KW-0238">DNA-binding</keyword>
<organism evidence="8 9">
    <name type="scientific">Leucobacter massiliensis</name>
    <dbReference type="NCBI Taxonomy" id="1686285"/>
    <lineage>
        <taxon>Bacteria</taxon>
        <taxon>Bacillati</taxon>
        <taxon>Actinomycetota</taxon>
        <taxon>Actinomycetes</taxon>
        <taxon>Micrococcales</taxon>
        <taxon>Microbacteriaceae</taxon>
        <taxon>Leucobacter</taxon>
    </lineage>
</organism>
<dbReference type="OrthoDB" id="4990598at2"/>
<feature type="domain" description="RNA polymerase sigma factor 70 region 4 type 2" evidence="7">
    <location>
        <begin position="129"/>
        <end position="179"/>
    </location>
</feature>
<dbReference type="Gene3D" id="1.10.10.10">
    <property type="entry name" value="Winged helix-like DNA-binding domain superfamily/Winged helix DNA-binding domain"/>
    <property type="match status" value="1"/>
</dbReference>
<name>A0A2S9QS68_9MICO</name>
<dbReference type="InterPro" id="IPR013324">
    <property type="entry name" value="RNA_pol_sigma_r3/r4-like"/>
</dbReference>
<dbReference type="Pfam" id="PF08281">
    <property type="entry name" value="Sigma70_r4_2"/>
    <property type="match status" value="1"/>
</dbReference>
<comment type="caution">
    <text evidence="8">The sequence shown here is derived from an EMBL/GenBank/DDBJ whole genome shotgun (WGS) entry which is preliminary data.</text>
</comment>
<evidence type="ECO:0000256" key="3">
    <source>
        <dbReference type="ARBA" id="ARBA00023082"/>
    </source>
</evidence>
<comment type="similarity">
    <text evidence="1">Belongs to the sigma-70 factor family. ECF subfamily.</text>
</comment>
<dbReference type="InterPro" id="IPR013249">
    <property type="entry name" value="RNA_pol_sigma70_r4_t2"/>
</dbReference>
<evidence type="ECO:0000259" key="7">
    <source>
        <dbReference type="Pfam" id="PF08281"/>
    </source>
</evidence>
<dbReference type="Gene3D" id="1.10.1740.10">
    <property type="match status" value="1"/>
</dbReference>
<dbReference type="InterPro" id="IPR013325">
    <property type="entry name" value="RNA_pol_sigma_r2"/>
</dbReference>
<dbReference type="InterPro" id="IPR036388">
    <property type="entry name" value="WH-like_DNA-bd_sf"/>
</dbReference>
<dbReference type="SUPFAM" id="SSF88946">
    <property type="entry name" value="Sigma2 domain of RNA polymerase sigma factors"/>
    <property type="match status" value="1"/>
</dbReference>
<dbReference type="PANTHER" id="PTHR43133:SF8">
    <property type="entry name" value="RNA POLYMERASE SIGMA FACTOR HI_1459-RELATED"/>
    <property type="match status" value="1"/>
</dbReference>
<evidence type="ECO:0000313" key="9">
    <source>
        <dbReference type="Proteomes" id="UP000238650"/>
    </source>
</evidence>
<dbReference type="AlphaFoldDB" id="A0A2S9QS68"/>
<evidence type="ECO:0000256" key="6">
    <source>
        <dbReference type="SAM" id="MobiDB-lite"/>
    </source>
</evidence>
<dbReference type="GO" id="GO:0003677">
    <property type="term" value="F:DNA binding"/>
    <property type="evidence" value="ECO:0007669"/>
    <property type="project" value="UniProtKB-KW"/>
</dbReference>
<feature type="region of interest" description="Disordered" evidence="6">
    <location>
        <begin position="229"/>
        <end position="261"/>
    </location>
</feature>
<dbReference type="InterPro" id="IPR039425">
    <property type="entry name" value="RNA_pol_sigma-70-like"/>
</dbReference>
<dbReference type="SUPFAM" id="SSF88659">
    <property type="entry name" value="Sigma3 and sigma4 domains of RNA polymerase sigma factors"/>
    <property type="match status" value="1"/>
</dbReference>
<evidence type="ECO:0000313" key="8">
    <source>
        <dbReference type="EMBL" id="PRI12412.1"/>
    </source>
</evidence>
<sequence length="261" mass="28223">MPKRGRSWCDHTEEELLAAARRAERGAYAELWRRHVGAAIAAVRTLARDAAEDMVAEAFAQLWSQLLAGGGPRQYFRAYLIAVSRNLTARHFQQRRHEVSGLDGEQLDALTGARAAGADEALLRAEEQRLLRAAFDAMPERWRTVLRLQLVEGHSRGEIARQLSLEPNAVSALGRRARAGLRSAWLAEGAGVSGHVIPAPHRVPGAFERVDGAEAGELGDPRSAQLRLLPRDARGSGGAHAADRPGHGGPLGLEGELDRTG</sequence>
<dbReference type="Proteomes" id="UP000238650">
    <property type="component" value="Unassembled WGS sequence"/>
</dbReference>
<evidence type="ECO:0000256" key="4">
    <source>
        <dbReference type="ARBA" id="ARBA00023125"/>
    </source>
</evidence>
<keyword evidence="5" id="KW-0804">Transcription</keyword>
<evidence type="ECO:0000256" key="2">
    <source>
        <dbReference type="ARBA" id="ARBA00023015"/>
    </source>
</evidence>
<dbReference type="EMBL" id="MWZD01000012">
    <property type="protein sequence ID" value="PRI12412.1"/>
    <property type="molecule type" value="Genomic_DNA"/>
</dbReference>
<proteinExistence type="inferred from homology"/>
<keyword evidence="3" id="KW-0731">Sigma factor</keyword>
<keyword evidence="2" id="KW-0805">Transcription regulation</keyword>
<accession>A0A2S9QS68</accession>
<dbReference type="InterPro" id="IPR014284">
    <property type="entry name" value="RNA_pol_sigma-70_dom"/>
</dbReference>
<gene>
    <name evidence="8" type="ORF">B4915_01720</name>
</gene>
<evidence type="ECO:0000256" key="5">
    <source>
        <dbReference type="ARBA" id="ARBA00023163"/>
    </source>
</evidence>
<dbReference type="GO" id="GO:0006352">
    <property type="term" value="P:DNA-templated transcription initiation"/>
    <property type="evidence" value="ECO:0007669"/>
    <property type="project" value="InterPro"/>
</dbReference>
<protein>
    <recommendedName>
        <fullName evidence="7">RNA polymerase sigma factor 70 region 4 type 2 domain-containing protein</fullName>
    </recommendedName>
</protein>
<reference evidence="8 9" key="1">
    <citation type="journal article" date="2017" name="New Microbes New Infect">
        <title>Genome sequence of 'Leucobacter massiliensis' sp. nov. isolated from human pharynx after travel to the 2014 Hajj.</title>
        <authorList>
            <person name="Leangapichart T."/>
            <person name="Gautret P."/>
            <person name="Nguyen T.T."/>
            <person name="Armstrong N."/>
            <person name="Rolain J.M."/>
        </authorList>
    </citation>
    <scope>NUCLEOTIDE SEQUENCE [LARGE SCALE GENOMIC DNA]</scope>
    <source>
        <strain evidence="8 9">122RC15</strain>
    </source>
</reference>
<dbReference type="RefSeq" id="WP_105804116.1">
    <property type="nucleotide sequence ID" value="NZ_MWZD01000012.1"/>
</dbReference>
<dbReference type="PANTHER" id="PTHR43133">
    <property type="entry name" value="RNA POLYMERASE ECF-TYPE SIGMA FACTO"/>
    <property type="match status" value="1"/>
</dbReference>